<reference evidence="7" key="1">
    <citation type="submission" date="2020-04" db="EMBL/GenBank/DDBJ databases">
        <authorList>
            <person name="Zhang T."/>
        </authorList>
    </citation>
    <scope>NUCLEOTIDE SEQUENCE</scope>
    <source>
        <strain evidence="7">HKST-UBA79</strain>
    </source>
</reference>
<evidence type="ECO:0000313" key="7">
    <source>
        <dbReference type="EMBL" id="MCA9308562.1"/>
    </source>
</evidence>
<reference evidence="7" key="2">
    <citation type="journal article" date="2021" name="Microbiome">
        <title>Successional dynamics and alternative stable states in a saline activated sludge microbial community over 9 years.</title>
        <authorList>
            <person name="Wang Y."/>
            <person name="Ye J."/>
            <person name="Ju F."/>
            <person name="Liu L."/>
            <person name="Boyd J.A."/>
            <person name="Deng Y."/>
            <person name="Parks D.H."/>
            <person name="Jiang X."/>
            <person name="Yin X."/>
            <person name="Woodcroft B.J."/>
            <person name="Tyson G.W."/>
            <person name="Hugenholtz P."/>
            <person name="Polz M.F."/>
            <person name="Zhang T."/>
        </authorList>
    </citation>
    <scope>NUCLEOTIDE SEQUENCE</scope>
    <source>
        <strain evidence="7">HKST-UBA79</strain>
    </source>
</reference>
<dbReference type="InterPro" id="IPR017853">
    <property type="entry name" value="GH"/>
</dbReference>
<dbReference type="PANTHER" id="PTHR40079">
    <property type="entry name" value="MANNAN ENDO-1,4-BETA-MANNOSIDASE E-RELATED"/>
    <property type="match status" value="1"/>
</dbReference>
<dbReference type="PANTHER" id="PTHR40079:SF4">
    <property type="entry name" value="GH26 DOMAIN-CONTAINING PROTEIN-RELATED"/>
    <property type="match status" value="1"/>
</dbReference>
<evidence type="ECO:0000256" key="3">
    <source>
        <dbReference type="ARBA" id="ARBA00023295"/>
    </source>
</evidence>
<keyword evidence="5" id="KW-1133">Transmembrane helix</keyword>
<dbReference type="Pfam" id="PF02156">
    <property type="entry name" value="Glyco_hydro_26"/>
    <property type="match status" value="1"/>
</dbReference>
<dbReference type="InterPro" id="IPR022790">
    <property type="entry name" value="GH26_dom"/>
</dbReference>
<dbReference type="GO" id="GO:0016985">
    <property type="term" value="F:mannan endo-1,4-beta-mannosidase activity"/>
    <property type="evidence" value="ECO:0007669"/>
    <property type="project" value="InterPro"/>
</dbReference>
<feature type="active site" description="Nucleophile" evidence="4">
    <location>
        <position position="269"/>
    </location>
</feature>
<comment type="similarity">
    <text evidence="1 4">Belongs to the glycosyl hydrolase 26 family.</text>
</comment>
<evidence type="ECO:0000256" key="2">
    <source>
        <dbReference type="ARBA" id="ARBA00022801"/>
    </source>
</evidence>
<dbReference type="Proteomes" id="UP000740557">
    <property type="component" value="Unassembled WGS sequence"/>
</dbReference>
<dbReference type="SUPFAM" id="SSF51445">
    <property type="entry name" value="(Trans)glycosidases"/>
    <property type="match status" value="1"/>
</dbReference>
<sequence length="345" mass="39503">MLRWFGFYVVVFSIGFIILIGVFFSSESQIPVRIQKVPPRKVFIGAWVGDFWNDNTRTLNTSKLTDFESSINKKMAIANLFIDWTYLEDPILLTNLAVVKQKGWTPMISSNPMFFEKCAKGNLNLYSHIASGKCDSFLESIAVNLGKHPSPVLFRFAWEMNLPDMYWSIESQNSTPKDFISAWKHMHTVFNKAGATNVSWVLSFNTSHPKTVPYEKLYPGDDYVDWVAIDGYNWGTTQDWSNWADFNAVFFNSYKELTAITTKPVMLSEVNSAPDGGDKAAWLKDMLEVQIPNNYKQINAIIFFNENKIAGESVDWRISKDVLYVKAVELGLNNPLYQSNYTDIY</sequence>
<keyword evidence="2 4" id="KW-0378">Hydrolase</keyword>
<proteinExistence type="inferred from homology"/>
<keyword evidence="3 4" id="KW-0326">Glycosidase</keyword>
<evidence type="ECO:0000256" key="1">
    <source>
        <dbReference type="ARBA" id="ARBA00007754"/>
    </source>
</evidence>
<keyword evidence="5" id="KW-0472">Membrane</keyword>
<feature type="active site" description="Proton donor" evidence="4">
    <location>
        <position position="159"/>
    </location>
</feature>
<evidence type="ECO:0000313" key="8">
    <source>
        <dbReference type="Proteomes" id="UP000740557"/>
    </source>
</evidence>
<feature type="transmembrane region" description="Helical" evidence="5">
    <location>
        <begin position="6"/>
        <end position="26"/>
    </location>
</feature>
<dbReference type="Gene3D" id="3.20.20.80">
    <property type="entry name" value="Glycosidases"/>
    <property type="match status" value="1"/>
</dbReference>
<dbReference type="GO" id="GO:0006080">
    <property type="term" value="P:substituted mannan metabolic process"/>
    <property type="evidence" value="ECO:0007669"/>
    <property type="project" value="InterPro"/>
</dbReference>
<gene>
    <name evidence="7" type="ORF">KC980_03545</name>
</gene>
<keyword evidence="5" id="KW-0812">Transmembrane</keyword>
<dbReference type="InterPro" id="IPR000805">
    <property type="entry name" value="Glyco_hydro_26"/>
</dbReference>
<evidence type="ECO:0000256" key="5">
    <source>
        <dbReference type="SAM" id="Phobius"/>
    </source>
</evidence>
<name>A0A955ECR5_UNCKA</name>
<organism evidence="7 8">
    <name type="scientific">candidate division WWE3 bacterium</name>
    <dbReference type="NCBI Taxonomy" id="2053526"/>
    <lineage>
        <taxon>Bacteria</taxon>
        <taxon>Katanobacteria</taxon>
    </lineage>
</organism>
<protein>
    <recommendedName>
        <fullName evidence="6">GH26 domain-containing protein</fullName>
    </recommendedName>
</protein>
<dbReference type="AlphaFoldDB" id="A0A955ECR5"/>
<evidence type="ECO:0000256" key="4">
    <source>
        <dbReference type="PROSITE-ProRule" id="PRU01100"/>
    </source>
</evidence>
<dbReference type="PROSITE" id="PS51764">
    <property type="entry name" value="GH26"/>
    <property type="match status" value="1"/>
</dbReference>
<comment type="caution">
    <text evidence="7">The sequence shown here is derived from an EMBL/GenBank/DDBJ whole genome shotgun (WGS) entry which is preliminary data.</text>
</comment>
<feature type="domain" description="GH26" evidence="6">
    <location>
        <begin position="25"/>
        <end position="328"/>
    </location>
</feature>
<dbReference type="EMBL" id="JAGQNX010000107">
    <property type="protein sequence ID" value="MCA9308562.1"/>
    <property type="molecule type" value="Genomic_DNA"/>
</dbReference>
<accession>A0A955ECR5</accession>
<evidence type="ECO:0000259" key="6">
    <source>
        <dbReference type="PROSITE" id="PS51764"/>
    </source>
</evidence>